<feature type="region of interest" description="Disordered" evidence="1">
    <location>
        <begin position="369"/>
        <end position="420"/>
    </location>
</feature>
<protein>
    <submittedName>
        <fullName evidence="2">DDE superfamily endonuclease</fullName>
    </submittedName>
</protein>
<feature type="region of interest" description="Disordered" evidence="1">
    <location>
        <begin position="313"/>
        <end position="340"/>
    </location>
</feature>
<proteinExistence type="predicted"/>
<keyword evidence="2" id="KW-0540">Nuclease</keyword>
<accession>A0A9P3Q1P4</accession>
<evidence type="ECO:0000313" key="3">
    <source>
        <dbReference type="Proteomes" id="UP001063166"/>
    </source>
</evidence>
<comment type="caution">
    <text evidence="2">The sequence shown here is derived from an EMBL/GenBank/DDBJ whole genome shotgun (WGS) entry which is preliminary data.</text>
</comment>
<reference evidence="2" key="1">
    <citation type="submission" date="2022-07" db="EMBL/GenBank/DDBJ databases">
        <title>The genome of Lyophyllum shimeji provides insight into the initial evolution of ectomycorrhizal fungal genome.</title>
        <authorList>
            <person name="Kobayashi Y."/>
            <person name="Shibata T."/>
            <person name="Hirakawa H."/>
            <person name="Shigenobu S."/>
            <person name="Nishiyama T."/>
            <person name="Yamada A."/>
            <person name="Hasebe M."/>
            <person name="Kawaguchi M."/>
        </authorList>
    </citation>
    <scope>NUCLEOTIDE SEQUENCE</scope>
    <source>
        <strain evidence="2">AT787</strain>
    </source>
</reference>
<dbReference type="OrthoDB" id="3269297at2759"/>
<dbReference type="Proteomes" id="UP001063166">
    <property type="component" value="Unassembled WGS sequence"/>
</dbReference>
<dbReference type="AlphaFoldDB" id="A0A9P3Q1P4"/>
<sequence length="420" mass="47491">MPELLTYARENNIEIIGYPPHCTHALQGLDVACFTKMKECWKAEIHAFEELEGCGINKSDFGKVWGTAYLKAFTPDLVKAAFSSTGIYPFNPNVITPAQIKPSEPTSVKSLFPLPQTSPTRAIMATFRYHRPTNFDLSPSTHEQTTPSRHRRFIDPAVDPGLYTPSKRMRLLTTSLASTASGTYLVDKTPITASQASLLITGPVLERPQPLPEPDWSLLDLKMDEAYDTQHKMMSRIKELTNSLCLAKQQIRARDLVIEGAQAQLMVQSMTLKKMKESMEAKEKKKKTDQTTLFPGGKGVVLTDPEIVKLLEDKRQAKEDEEEGRKQWQTDRAGKKAEREKLEERWQEMKAAHERAVEKWEEEYARLTIAGTMKKDLPRRPVRPLKPKPAPVATSSAVHVEDLEEEPQEGSEEDDDEFEA</sequence>
<feature type="compositionally biased region" description="Acidic residues" evidence="1">
    <location>
        <begin position="402"/>
        <end position="420"/>
    </location>
</feature>
<name>A0A9P3Q1P4_LYOSH</name>
<dbReference type="EMBL" id="BRPK01000053">
    <property type="protein sequence ID" value="GLB46003.1"/>
    <property type="molecule type" value="Genomic_DNA"/>
</dbReference>
<keyword evidence="3" id="KW-1185">Reference proteome</keyword>
<organism evidence="2 3">
    <name type="scientific">Lyophyllum shimeji</name>
    <name type="common">Hon-shimeji</name>
    <name type="synonym">Tricholoma shimeji</name>
    <dbReference type="NCBI Taxonomy" id="47721"/>
    <lineage>
        <taxon>Eukaryota</taxon>
        <taxon>Fungi</taxon>
        <taxon>Dikarya</taxon>
        <taxon>Basidiomycota</taxon>
        <taxon>Agaricomycotina</taxon>
        <taxon>Agaricomycetes</taxon>
        <taxon>Agaricomycetidae</taxon>
        <taxon>Agaricales</taxon>
        <taxon>Tricholomatineae</taxon>
        <taxon>Lyophyllaceae</taxon>
        <taxon>Lyophyllum</taxon>
    </lineage>
</organism>
<evidence type="ECO:0000256" key="1">
    <source>
        <dbReference type="SAM" id="MobiDB-lite"/>
    </source>
</evidence>
<keyword evidence="2" id="KW-0255">Endonuclease</keyword>
<dbReference type="GO" id="GO:0004519">
    <property type="term" value="F:endonuclease activity"/>
    <property type="evidence" value="ECO:0007669"/>
    <property type="project" value="UniProtKB-KW"/>
</dbReference>
<evidence type="ECO:0000313" key="2">
    <source>
        <dbReference type="EMBL" id="GLB46003.1"/>
    </source>
</evidence>
<keyword evidence="2" id="KW-0378">Hydrolase</keyword>
<gene>
    <name evidence="2" type="ORF">LshimejAT787_5300020</name>
</gene>